<dbReference type="EMBL" id="BLXT01005260">
    <property type="protein sequence ID" value="GFO21498.1"/>
    <property type="molecule type" value="Genomic_DNA"/>
</dbReference>
<reference evidence="1 2" key="1">
    <citation type="journal article" date="2021" name="Elife">
        <title>Chloroplast acquisition without the gene transfer in kleptoplastic sea slugs, Plakobranchus ocellatus.</title>
        <authorList>
            <person name="Maeda T."/>
            <person name="Takahashi S."/>
            <person name="Yoshida T."/>
            <person name="Shimamura S."/>
            <person name="Takaki Y."/>
            <person name="Nagai Y."/>
            <person name="Toyoda A."/>
            <person name="Suzuki Y."/>
            <person name="Arimoto A."/>
            <person name="Ishii H."/>
            <person name="Satoh N."/>
            <person name="Nishiyama T."/>
            <person name="Hasebe M."/>
            <person name="Maruyama T."/>
            <person name="Minagawa J."/>
            <person name="Obokata J."/>
            <person name="Shigenobu S."/>
        </authorList>
    </citation>
    <scope>NUCLEOTIDE SEQUENCE [LARGE SCALE GENOMIC DNA]</scope>
</reference>
<name>A0AAV4BQU0_9GAST</name>
<proteinExistence type="predicted"/>
<dbReference type="Proteomes" id="UP000735302">
    <property type="component" value="Unassembled WGS sequence"/>
</dbReference>
<sequence length="94" mass="10827">MARPTATEGCLCQRKLQNFNPSCQTEHLCVTNTAARESYKHHPGKYVICRRQRLALEMPEREREIVQYAKPALSAAGLACKLVERIMRLLRQQD</sequence>
<comment type="caution">
    <text evidence="1">The sequence shown here is derived from an EMBL/GenBank/DDBJ whole genome shotgun (WGS) entry which is preliminary data.</text>
</comment>
<evidence type="ECO:0000313" key="2">
    <source>
        <dbReference type="Proteomes" id="UP000735302"/>
    </source>
</evidence>
<evidence type="ECO:0000313" key="1">
    <source>
        <dbReference type="EMBL" id="GFO21498.1"/>
    </source>
</evidence>
<accession>A0AAV4BQU0</accession>
<dbReference type="AlphaFoldDB" id="A0AAV4BQU0"/>
<organism evidence="1 2">
    <name type="scientific">Plakobranchus ocellatus</name>
    <dbReference type="NCBI Taxonomy" id="259542"/>
    <lineage>
        <taxon>Eukaryota</taxon>
        <taxon>Metazoa</taxon>
        <taxon>Spiralia</taxon>
        <taxon>Lophotrochozoa</taxon>
        <taxon>Mollusca</taxon>
        <taxon>Gastropoda</taxon>
        <taxon>Heterobranchia</taxon>
        <taxon>Euthyneura</taxon>
        <taxon>Panpulmonata</taxon>
        <taxon>Sacoglossa</taxon>
        <taxon>Placobranchoidea</taxon>
        <taxon>Plakobranchidae</taxon>
        <taxon>Plakobranchus</taxon>
    </lineage>
</organism>
<protein>
    <submittedName>
        <fullName evidence="1">Uncharacterized protein</fullName>
    </submittedName>
</protein>
<gene>
    <name evidence="1" type="ORF">PoB_004800300</name>
</gene>
<keyword evidence="2" id="KW-1185">Reference proteome</keyword>